<dbReference type="InterPro" id="IPR025159">
    <property type="entry name" value="AbiEi_N"/>
</dbReference>
<evidence type="ECO:0000313" key="3">
    <source>
        <dbReference type="Proteomes" id="UP000249682"/>
    </source>
</evidence>
<proteinExistence type="predicted"/>
<protein>
    <recommendedName>
        <fullName evidence="1">AbiEi antitoxin N-terminal domain-containing protein</fullName>
    </recommendedName>
</protein>
<evidence type="ECO:0000313" key="2">
    <source>
        <dbReference type="EMBL" id="AWV48153.1"/>
    </source>
</evidence>
<sequence>MAVVTRLERLREVALDQHGFVTTAQAVKEGVSHAELSAMVARDLLDPVAHGVYRKPQVAETEFDQYQLAVLCTGVSLATTRCWLCGIGQRHQSRPYPPHCRSSPAYLSYRWWTLHCPLHRTLTRDR</sequence>
<dbReference type="Pfam" id="PF13338">
    <property type="entry name" value="AbiEi_4"/>
    <property type="match status" value="1"/>
</dbReference>
<evidence type="ECO:0000259" key="1">
    <source>
        <dbReference type="Pfam" id="PF13338"/>
    </source>
</evidence>
<organism evidence="2 3">
    <name type="scientific">Mycobacterium leprae</name>
    <dbReference type="NCBI Taxonomy" id="1769"/>
    <lineage>
        <taxon>Bacteria</taxon>
        <taxon>Bacillati</taxon>
        <taxon>Actinomycetota</taxon>
        <taxon>Actinomycetes</taxon>
        <taxon>Mycobacteriales</taxon>
        <taxon>Mycobacteriaceae</taxon>
        <taxon>Mycobacterium</taxon>
    </lineage>
</organism>
<reference evidence="2 3" key="1">
    <citation type="submission" date="2018-05" db="EMBL/GenBank/DDBJ databases">
        <title>Evolution of small genomes with special reference to Mycobacterium leprae.</title>
        <authorList>
            <person name="Mohanty P.S."/>
            <person name="Bansal A.K."/>
            <person name="Gupta U.D."/>
            <person name="Naaz F."/>
            <person name="Dwivedi V.D."/>
            <person name="Singh H."/>
            <person name="Gupta G."/>
            <person name="Sharma S."/>
            <person name="Arora M."/>
        </authorList>
    </citation>
    <scope>NUCLEOTIDE SEQUENCE [LARGE SCALE GENOMIC DNA]</scope>
    <source>
        <strain evidence="2 3">MRHRU-235-G</strain>
    </source>
</reference>
<feature type="domain" description="AbiEi antitoxin N-terminal" evidence="1">
    <location>
        <begin position="8"/>
        <end position="54"/>
    </location>
</feature>
<name>A0AAD0KUE6_MYCLR</name>
<accession>A0AAD0KUE6</accession>
<gene>
    <name evidence="2" type="ORF">DIJ64_09045</name>
</gene>
<dbReference type="AlphaFoldDB" id="A0AAD0KUE6"/>
<dbReference type="EMBL" id="CP029543">
    <property type="protein sequence ID" value="AWV48153.1"/>
    <property type="molecule type" value="Genomic_DNA"/>
</dbReference>
<dbReference type="Proteomes" id="UP000249682">
    <property type="component" value="Chromosome"/>
</dbReference>